<dbReference type="Gene3D" id="1.20.1530.20">
    <property type="match status" value="1"/>
</dbReference>
<feature type="transmembrane region" description="Helical" evidence="7">
    <location>
        <begin position="237"/>
        <end position="255"/>
    </location>
</feature>
<dbReference type="EMBL" id="JADOGI010000077">
    <property type="protein sequence ID" value="MBF8188883.1"/>
    <property type="molecule type" value="Genomic_DNA"/>
</dbReference>
<dbReference type="RefSeq" id="WP_195897829.1">
    <property type="nucleotide sequence ID" value="NZ_JADOGI010000077.1"/>
</dbReference>
<dbReference type="PANTHER" id="PTHR32468:SF0">
    <property type="entry name" value="K(+)_H(+) ANTIPORTER 1"/>
    <property type="match status" value="1"/>
</dbReference>
<accession>A0A931AE77</accession>
<feature type="transmembrane region" description="Helical" evidence="7">
    <location>
        <begin position="37"/>
        <end position="56"/>
    </location>
</feature>
<feature type="transmembrane region" description="Helical" evidence="7">
    <location>
        <begin position="317"/>
        <end position="337"/>
    </location>
</feature>
<evidence type="ECO:0000256" key="3">
    <source>
        <dbReference type="ARBA" id="ARBA00022692"/>
    </source>
</evidence>
<dbReference type="PANTHER" id="PTHR32468">
    <property type="entry name" value="CATION/H + ANTIPORTER"/>
    <property type="match status" value="1"/>
</dbReference>
<dbReference type="InterPro" id="IPR050794">
    <property type="entry name" value="CPA2_transporter"/>
</dbReference>
<feature type="transmembrane region" description="Helical" evidence="7">
    <location>
        <begin position="68"/>
        <end position="89"/>
    </location>
</feature>
<proteinExistence type="predicted"/>
<dbReference type="Proteomes" id="UP000605361">
    <property type="component" value="Unassembled WGS sequence"/>
</dbReference>
<feature type="transmembrane region" description="Helical" evidence="7">
    <location>
        <begin position="202"/>
        <end position="225"/>
    </location>
</feature>
<keyword evidence="2" id="KW-0813">Transport</keyword>
<name>A0A931AE77_9ACTN</name>
<feature type="transmembrane region" description="Helical" evidence="7">
    <location>
        <begin position="137"/>
        <end position="156"/>
    </location>
</feature>
<dbReference type="GO" id="GO:1902600">
    <property type="term" value="P:proton transmembrane transport"/>
    <property type="evidence" value="ECO:0007669"/>
    <property type="project" value="InterPro"/>
</dbReference>
<comment type="caution">
    <text evidence="9">The sequence shown here is derived from an EMBL/GenBank/DDBJ whole genome shotgun (WGS) entry which is preliminary data.</text>
</comment>
<feature type="domain" description="Cation/H+ exchanger transmembrane" evidence="8">
    <location>
        <begin position="22"/>
        <end position="397"/>
    </location>
</feature>
<reference evidence="9" key="1">
    <citation type="submission" date="2020-11" db="EMBL/GenBank/DDBJ databases">
        <title>Whole-genome analyses of Nonomuraea sp. K274.</title>
        <authorList>
            <person name="Veyisoglu A."/>
        </authorList>
    </citation>
    <scope>NUCLEOTIDE SEQUENCE</scope>
    <source>
        <strain evidence="9">K274</strain>
    </source>
</reference>
<dbReference type="GO" id="GO:0016020">
    <property type="term" value="C:membrane"/>
    <property type="evidence" value="ECO:0007669"/>
    <property type="project" value="UniProtKB-SubCell"/>
</dbReference>
<evidence type="ECO:0000256" key="4">
    <source>
        <dbReference type="ARBA" id="ARBA00022989"/>
    </source>
</evidence>
<evidence type="ECO:0000256" key="6">
    <source>
        <dbReference type="ARBA" id="ARBA00023136"/>
    </source>
</evidence>
<feature type="transmembrane region" description="Helical" evidence="7">
    <location>
        <begin position="168"/>
        <end position="196"/>
    </location>
</feature>
<protein>
    <submittedName>
        <fullName evidence="9">Cation:proton antiporter</fullName>
    </submittedName>
</protein>
<keyword evidence="3 7" id="KW-0812">Transmembrane</keyword>
<evidence type="ECO:0000313" key="10">
    <source>
        <dbReference type="Proteomes" id="UP000605361"/>
    </source>
</evidence>
<feature type="transmembrane region" description="Helical" evidence="7">
    <location>
        <begin position="101"/>
        <end position="125"/>
    </location>
</feature>
<keyword evidence="10" id="KW-1185">Reference proteome</keyword>
<dbReference type="GO" id="GO:0015297">
    <property type="term" value="F:antiporter activity"/>
    <property type="evidence" value="ECO:0007669"/>
    <property type="project" value="InterPro"/>
</dbReference>
<keyword evidence="5" id="KW-0406">Ion transport</keyword>
<evidence type="ECO:0000256" key="2">
    <source>
        <dbReference type="ARBA" id="ARBA00022448"/>
    </source>
</evidence>
<dbReference type="Pfam" id="PF00999">
    <property type="entry name" value="Na_H_Exchanger"/>
    <property type="match status" value="1"/>
</dbReference>
<evidence type="ECO:0000256" key="7">
    <source>
        <dbReference type="SAM" id="Phobius"/>
    </source>
</evidence>
<evidence type="ECO:0000313" key="9">
    <source>
        <dbReference type="EMBL" id="MBF8188883.1"/>
    </source>
</evidence>
<feature type="transmembrane region" description="Helical" evidence="7">
    <location>
        <begin position="290"/>
        <end position="311"/>
    </location>
</feature>
<feature type="transmembrane region" description="Helical" evidence="7">
    <location>
        <begin position="379"/>
        <end position="402"/>
    </location>
</feature>
<gene>
    <name evidence="9" type="ORF">ITP53_24745</name>
</gene>
<feature type="transmembrane region" description="Helical" evidence="7">
    <location>
        <begin position="12"/>
        <end position="30"/>
    </location>
</feature>
<evidence type="ECO:0000256" key="1">
    <source>
        <dbReference type="ARBA" id="ARBA00004141"/>
    </source>
</evidence>
<comment type="subcellular location">
    <subcellularLocation>
        <location evidence="1">Membrane</location>
        <topology evidence="1">Multi-pass membrane protein</topology>
    </subcellularLocation>
</comment>
<organism evidence="9 10">
    <name type="scientific">Nonomuraea cypriaca</name>
    <dbReference type="NCBI Taxonomy" id="1187855"/>
    <lineage>
        <taxon>Bacteria</taxon>
        <taxon>Bacillati</taxon>
        <taxon>Actinomycetota</taxon>
        <taxon>Actinomycetes</taxon>
        <taxon>Streptosporangiales</taxon>
        <taxon>Streptosporangiaceae</taxon>
        <taxon>Nonomuraea</taxon>
    </lineage>
</organism>
<keyword evidence="6 7" id="KW-0472">Membrane</keyword>
<dbReference type="InterPro" id="IPR038770">
    <property type="entry name" value="Na+/solute_symporter_sf"/>
</dbReference>
<keyword evidence="4 7" id="KW-1133">Transmembrane helix</keyword>
<dbReference type="InterPro" id="IPR006153">
    <property type="entry name" value="Cation/H_exchanger_TM"/>
</dbReference>
<sequence length="421" mass="43228">MTFAPDPIARFLLAVAVIVLLSNLAGALLSRLRQPPIIGEILGGLLLGPSVLGAVWPAGREWILPEQVLATLDLAAQLGLVTFMFLLGCELRLSTVRARQGLIASVVTLGMGLPFVAGTGIALLSGDMMRGPAGDGIAAPLFFGLALSITALPVLARILLDLGMREGVGVLALACAAVGDVVMWGALTVLLAVLAVTGAGHALLTLGLGALLLAVTMLAVRPALAALVRRAGAENRFVLPVLVTGALIFAAASQLVGLHPLIGAFLFGTIVPRESAVVERIGHQLQGFTLMVLLPLFFAGVGLRTSVGLISGSAAHWLLFGAVLAIAVATKVLGGYGGARLGGLPRQDALRLGVLLNCRGVTELVVATIGYQYHLINELGLTVLTLVALITTAATAPVMRLLNTRSMTPTPSLHGRAASAD</sequence>
<dbReference type="AlphaFoldDB" id="A0A931AE77"/>
<evidence type="ECO:0000259" key="8">
    <source>
        <dbReference type="Pfam" id="PF00999"/>
    </source>
</evidence>
<evidence type="ECO:0000256" key="5">
    <source>
        <dbReference type="ARBA" id="ARBA00023065"/>
    </source>
</evidence>